<feature type="transmembrane region" description="Helical" evidence="5">
    <location>
        <begin position="386"/>
        <end position="412"/>
    </location>
</feature>
<keyword evidence="4 5" id="KW-0472">Membrane</keyword>
<feature type="transmembrane region" description="Helical" evidence="5">
    <location>
        <begin position="251"/>
        <end position="271"/>
    </location>
</feature>
<sequence>MMSLELFQIYHLKEMSLSAELFLSCSILQFTFYAISTAYQRKAGFVILNSQVYYISTLLIILSTFLLLNEDLLVVNSLTSNNFIVNDFFSFASKFVICLTSVLFLVIVNVSFRDEPIQNNFEYVVLIIISILGLLLLCSANDLITAYLAIELHSIAFYIMAAFKRKSSYSIESGLKYFIIGALSSALFLFGSSIIYGCTGSLSFDDLQMFLSLMFTSSAQSNSINLIPVVSDSSIHELALGSYDLAYDKSLLGLIGISFISVDSAMTHSIVMSTGDNLVDWCNINKFSDLPFSFSSFDSSSIGLTEWFSLSTLAKDSWFLPQLIFDSLMEEPSFLFSNEKIFLNLLQSDVNIFSENLSLLKHILASYGNIEVSDKINGLSMLNTNFILIGFMLICVSLFIKLSIAPFHLWSLDVYEGSPNVTTFFFTVIPKMALFVLLMRICYISFYQIFVTNFQIYFFLLAVLSVFVGSLGGLEQRKLKTLLAYSSISHTGYLLLSFSTANLEGVQMMFYYLIIYMVSGLAFWAVYLFLRQKRSLYFNKSNKELGDLMLLNESNPMLAFILAITLFSIAGIPPIVGFLAKVGIFLVVVKSSAYLIAVLSILFSVISTFYYIRLVKILYFENILVGKLYIPITTQKALLISILALSLIVLCIDPMLAYLLFYKAVLLI</sequence>
<feature type="transmembrane region" description="Helical" evidence="5">
    <location>
        <begin position="175"/>
        <end position="197"/>
    </location>
</feature>
<dbReference type="EMBL" id="JN378735">
    <property type="protein sequence ID" value="AEP20707.1"/>
    <property type="molecule type" value="Genomic_DNA"/>
</dbReference>
<feature type="domain" description="NADH:quinone oxidoreductase/Mrp antiporter transmembrane" evidence="6">
    <location>
        <begin position="140"/>
        <end position="223"/>
    </location>
</feature>
<comment type="subcellular location">
    <subcellularLocation>
        <location evidence="1">Membrane</location>
        <topology evidence="1">Multi-pass membrane protein</topology>
    </subcellularLocation>
</comment>
<accession>I6N5Q0</accession>
<evidence type="ECO:0000256" key="1">
    <source>
        <dbReference type="ARBA" id="ARBA00004141"/>
    </source>
</evidence>
<feature type="transmembrane region" description="Helical" evidence="5">
    <location>
        <begin position="592"/>
        <end position="612"/>
    </location>
</feature>
<feature type="transmembrane region" description="Helical" evidence="5">
    <location>
        <begin position="456"/>
        <end position="475"/>
    </location>
</feature>
<reference evidence="7" key="1">
    <citation type="journal article" date="2012" name="PLoS ONE">
        <title>Tertiary endosymbiosis in two dinotoms has generated little change in the mitochondrial genomes of their dinoflagellate hosts and diatom endosymbionts.</title>
        <authorList>
            <person name="Imanian B."/>
            <person name="Pombert J.F."/>
            <person name="Dorrell R.G."/>
            <person name="Burki F."/>
            <person name="Keeling P.J."/>
        </authorList>
    </citation>
    <scope>NUCLEOTIDE SEQUENCE</scope>
</reference>
<dbReference type="HAMAP" id="MF_00445">
    <property type="entry name" value="NDH1_NuoN_1"/>
    <property type="match status" value="1"/>
</dbReference>
<feature type="transmembrane region" description="Helical" evidence="5">
    <location>
        <begin position="88"/>
        <end position="108"/>
    </location>
</feature>
<feature type="transmembrane region" description="Helical" evidence="5">
    <location>
        <begin position="509"/>
        <end position="530"/>
    </location>
</feature>
<evidence type="ECO:0000256" key="4">
    <source>
        <dbReference type="ARBA" id="ARBA00023136"/>
    </source>
</evidence>
<feature type="transmembrane region" description="Helical" evidence="5">
    <location>
        <begin position="143"/>
        <end position="163"/>
    </location>
</feature>
<gene>
    <name evidence="7" type="primary">nad2</name>
</gene>
<evidence type="ECO:0000256" key="3">
    <source>
        <dbReference type="ARBA" id="ARBA00022989"/>
    </source>
</evidence>
<dbReference type="PANTHER" id="PTHR22773">
    <property type="entry name" value="NADH DEHYDROGENASE"/>
    <property type="match status" value="1"/>
</dbReference>
<evidence type="ECO:0000256" key="2">
    <source>
        <dbReference type="ARBA" id="ARBA00022692"/>
    </source>
</evidence>
<dbReference type="GO" id="GO:0008137">
    <property type="term" value="F:NADH dehydrogenase (ubiquinone) activity"/>
    <property type="evidence" value="ECO:0007669"/>
    <property type="project" value="InterPro"/>
</dbReference>
<geneLocation type="mitochondrion" evidence="7"/>
<keyword evidence="7" id="KW-0496">Mitochondrion</keyword>
<keyword evidence="2 5" id="KW-0812">Transmembrane</keyword>
<protein>
    <submittedName>
        <fullName evidence="7">NADH dehydrogenase subunit 2</fullName>
    </submittedName>
</protein>
<feature type="transmembrane region" description="Helical" evidence="5">
    <location>
        <begin position="424"/>
        <end position="450"/>
    </location>
</feature>
<dbReference type="Pfam" id="PF00361">
    <property type="entry name" value="Proton_antipo_M"/>
    <property type="match status" value="2"/>
</dbReference>
<feature type="domain" description="NADH:quinone oxidoreductase/Mrp antiporter transmembrane" evidence="6">
    <location>
        <begin position="368"/>
        <end position="607"/>
    </location>
</feature>
<dbReference type="InterPro" id="IPR010096">
    <property type="entry name" value="NADH-Q_OxRdtase_suN/2"/>
</dbReference>
<evidence type="ECO:0000256" key="5">
    <source>
        <dbReference type="SAM" id="Phobius"/>
    </source>
</evidence>
<feature type="transmembrane region" description="Helical" evidence="5">
    <location>
        <begin position="637"/>
        <end position="661"/>
    </location>
</feature>
<feature type="transmembrane region" description="Helical" evidence="5">
    <location>
        <begin position="120"/>
        <end position="137"/>
    </location>
</feature>
<dbReference type="GO" id="GO:0016020">
    <property type="term" value="C:membrane"/>
    <property type="evidence" value="ECO:0007669"/>
    <property type="project" value="UniProtKB-SubCell"/>
</dbReference>
<name>I6N5Q0_9STRA</name>
<feature type="transmembrane region" description="Helical" evidence="5">
    <location>
        <begin position="20"/>
        <end position="39"/>
    </location>
</feature>
<dbReference type="GO" id="GO:0042773">
    <property type="term" value="P:ATP synthesis coupled electron transport"/>
    <property type="evidence" value="ECO:0007669"/>
    <property type="project" value="InterPro"/>
</dbReference>
<proteinExistence type="inferred from homology"/>
<evidence type="ECO:0000259" key="6">
    <source>
        <dbReference type="Pfam" id="PF00361"/>
    </source>
</evidence>
<dbReference type="InterPro" id="IPR001750">
    <property type="entry name" value="ND/Mrp_TM"/>
</dbReference>
<feature type="transmembrane region" description="Helical" evidence="5">
    <location>
        <begin position="51"/>
        <end position="68"/>
    </location>
</feature>
<evidence type="ECO:0000313" key="7">
    <source>
        <dbReference type="EMBL" id="AEP20707.1"/>
    </source>
</evidence>
<organism evidence="7">
    <name type="scientific">Durinskia baltica diatom endosymbiont</name>
    <dbReference type="NCBI Taxonomy" id="1079368"/>
    <lineage>
        <taxon>Eukaryota</taxon>
        <taxon>Sar</taxon>
        <taxon>Stramenopiles</taxon>
        <taxon>Ochrophyta</taxon>
        <taxon>Bacillariophyta</taxon>
        <taxon>Bacillariophyceae</taxon>
        <taxon>Bacillariophycidae</taxon>
    </lineage>
</organism>
<dbReference type="AlphaFoldDB" id="I6N5Q0"/>
<feature type="transmembrane region" description="Helical" evidence="5">
    <location>
        <begin position="558"/>
        <end position="580"/>
    </location>
</feature>
<keyword evidence="3 5" id="KW-1133">Transmembrane helix</keyword>